<name>A0A1H6R9W3_9LACT</name>
<keyword evidence="3" id="KW-0472">Membrane</keyword>
<gene>
    <name evidence="4" type="ORF">SAMN04488113_10264</name>
</gene>
<evidence type="ECO:0000256" key="3">
    <source>
        <dbReference type="SAM" id="Phobius"/>
    </source>
</evidence>
<keyword evidence="2" id="KW-0178">Competence</keyword>
<dbReference type="InterPro" id="IPR012902">
    <property type="entry name" value="N_methyl_site"/>
</dbReference>
<accession>A0A1H6R9W3</accession>
<dbReference type="STRING" id="1130080.SAMN04488113_10264"/>
<sequence>MPVFTIKKDEGFTLLEVLLVLVIISIITTFPVMHFSQLKKETETQLFFESLRSGITLIQNEAVLNNQWTTMEVRPTNRLIRFRVTGKDNNHHPANHILDLPESISLIGTSKEYSFSSGSGNLGNINKLKFNTIHGRVTVSFQMGSGRFVIE</sequence>
<dbReference type="EMBL" id="FNYW01000002">
    <property type="protein sequence ID" value="SEI52609.1"/>
    <property type="molecule type" value="Genomic_DNA"/>
</dbReference>
<dbReference type="Pfam" id="PF07963">
    <property type="entry name" value="N_methyl"/>
    <property type="match status" value="1"/>
</dbReference>
<dbReference type="Proteomes" id="UP000198564">
    <property type="component" value="Unassembled WGS sequence"/>
</dbReference>
<proteinExistence type="predicted"/>
<dbReference type="SUPFAM" id="SSF54523">
    <property type="entry name" value="Pili subunits"/>
    <property type="match status" value="1"/>
</dbReference>
<dbReference type="NCBIfam" id="NF040982">
    <property type="entry name" value="ComGD"/>
    <property type="match status" value="1"/>
</dbReference>
<dbReference type="PIRSF" id="PIRSF021292">
    <property type="entry name" value="Competence_ComGD"/>
    <property type="match status" value="1"/>
</dbReference>
<dbReference type="AlphaFoldDB" id="A0A1H6R9W3"/>
<keyword evidence="5" id="KW-1185">Reference proteome</keyword>
<dbReference type="OrthoDB" id="2168330at2"/>
<comment type="subcellular location">
    <subcellularLocation>
        <location evidence="1">Cell surface</location>
    </subcellularLocation>
</comment>
<dbReference type="GO" id="GO:0009986">
    <property type="term" value="C:cell surface"/>
    <property type="evidence" value="ECO:0007669"/>
    <property type="project" value="UniProtKB-SubCell"/>
</dbReference>
<feature type="transmembrane region" description="Helical" evidence="3">
    <location>
        <begin position="12"/>
        <end position="33"/>
    </location>
</feature>
<dbReference type="InterPro" id="IPR045584">
    <property type="entry name" value="Pilin-like"/>
</dbReference>
<keyword evidence="3" id="KW-1133">Transmembrane helix</keyword>
<dbReference type="NCBIfam" id="TIGR02532">
    <property type="entry name" value="IV_pilin_GFxxxE"/>
    <property type="match status" value="1"/>
</dbReference>
<evidence type="ECO:0000313" key="4">
    <source>
        <dbReference type="EMBL" id="SEI52609.1"/>
    </source>
</evidence>
<evidence type="ECO:0000256" key="1">
    <source>
        <dbReference type="ARBA" id="ARBA00004241"/>
    </source>
</evidence>
<dbReference type="GO" id="GO:0030420">
    <property type="term" value="P:establishment of competence for transformation"/>
    <property type="evidence" value="ECO:0007669"/>
    <property type="project" value="UniProtKB-KW"/>
</dbReference>
<keyword evidence="3" id="KW-0812">Transmembrane</keyword>
<evidence type="ECO:0000256" key="2">
    <source>
        <dbReference type="ARBA" id="ARBA00023287"/>
    </source>
</evidence>
<dbReference type="InterPro" id="IPR016785">
    <property type="entry name" value="ComGD"/>
</dbReference>
<evidence type="ECO:0000313" key="5">
    <source>
        <dbReference type="Proteomes" id="UP000198564"/>
    </source>
</evidence>
<organism evidence="4 5">
    <name type="scientific">Alkalibacterium gilvum</name>
    <dbReference type="NCBI Taxonomy" id="1130080"/>
    <lineage>
        <taxon>Bacteria</taxon>
        <taxon>Bacillati</taxon>
        <taxon>Bacillota</taxon>
        <taxon>Bacilli</taxon>
        <taxon>Lactobacillales</taxon>
        <taxon>Carnobacteriaceae</taxon>
        <taxon>Alkalibacterium</taxon>
    </lineage>
</organism>
<reference evidence="5" key="1">
    <citation type="submission" date="2016-10" db="EMBL/GenBank/DDBJ databases">
        <authorList>
            <person name="Varghese N."/>
            <person name="Submissions S."/>
        </authorList>
    </citation>
    <scope>NUCLEOTIDE SEQUENCE [LARGE SCALE GENOMIC DNA]</scope>
    <source>
        <strain evidence="5">DSM 25751</strain>
    </source>
</reference>
<protein>
    <submittedName>
        <fullName evidence="4">Competence protein ComGD</fullName>
    </submittedName>
</protein>